<evidence type="ECO:0000313" key="1">
    <source>
        <dbReference type="EMBL" id="SVA60144.1"/>
    </source>
</evidence>
<dbReference type="EMBL" id="UINC01014035">
    <property type="protein sequence ID" value="SVA60144.1"/>
    <property type="molecule type" value="Genomic_DNA"/>
</dbReference>
<gene>
    <name evidence="1" type="ORF">METZ01_LOCUS112998</name>
</gene>
<sequence>EATELMTRMMVERGIKHTTSECTLRAFSCGPVDPQGSSPAEIAITRSIQVGNQVEGITGGLAVELGEESLNPE</sequence>
<reference evidence="1" key="1">
    <citation type="submission" date="2018-05" db="EMBL/GenBank/DDBJ databases">
        <authorList>
            <person name="Lanie J.A."/>
            <person name="Ng W.-L."/>
            <person name="Kazmierczak K.M."/>
            <person name="Andrzejewski T.M."/>
            <person name="Davidsen T.M."/>
            <person name="Wayne K.J."/>
            <person name="Tettelin H."/>
            <person name="Glass J.I."/>
            <person name="Rusch D."/>
            <person name="Podicherti R."/>
            <person name="Tsui H.-C.T."/>
            <person name="Winkler M.E."/>
        </authorList>
    </citation>
    <scope>NUCLEOTIDE SEQUENCE</scope>
</reference>
<dbReference type="AlphaFoldDB" id="A0A381X5Y2"/>
<proteinExistence type="predicted"/>
<name>A0A381X5Y2_9ZZZZ</name>
<protein>
    <submittedName>
        <fullName evidence="1">Uncharacterized protein</fullName>
    </submittedName>
</protein>
<accession>A0A381X5Y2</accession>
<feature type="non-terminal residue" evidence="1">
    <location>
        <position position="1"/>
    </location>
</feature>
<organism evidence="1">
    <name type="scientific">marine metagenome</name>
    <dbReference type="NCBI Taxonomy" id="408172"/>
    <lineage>
        <taxon>unclassified sequences</taxon>
        <taxon>metagenomes</taxon>
        <taxon>ecological metagenomes</taxon>
    </lineage>
</organism>